<dbReference type="OrthoDB" id="5952475at2759"/>
<dbReference type="Gene3D" id="1.10.3290.10">
    <property type="entry name" value="Fido-like domain"/>
    <property type="match status" value="1"/>
</dbReference>
<dbReference type="InterPro" id="IPR036597">
    <property type="entry name" value="Fido-like_dom_sf"/>
</dbReference>
<evidence type="ECO:0000313" key="1">
    <source>
        <dbReference type="EMBL" id="CAH1777970.1"/>
    </source>
</evidence>
<dbReference type="AlphaFoldDB" id="A0A8J1XMT8"/>
<dbReference type="Pfam" id="PF02661">
    <property type="entry name" value="Fic"/>
    <property type="match status" value="1"/>
</dbReference>
<dbReference type="InterPro" id="IPR040198">
    <property type="entry name" value="Fido_containing"/>
</dbReference>
<reference evidence="1" key="1">
    <citation type="submission" date="2022-03" db="EMBL/GenBank/DDBJ databases">
        <authorList>
            <person name="Martin C."/>
        </authorList>
    </citation>
    <scope>NUCLEOTIDE SEQUENCE</scope>
</reference>
<accession>A0A8J1XMT8</accession>
<gene>
    <name evidence="1" type="ORF">OFUS_LOCUS4948</name>
</gene>
<dbReference type="PROSITE" id="PS51459">
    <property type="entry name" value="FIDO"/>
    <property type="match status" value="1"/>
</dbReference>
<sequence length="300" mass="34699">MAVPGQSNLKDATKLFERNMSNDSNACNSLDSQESEDSQNDIPAVCPVIWSVLDFNIRDNPPWLPEGQTIPIKRVIEDIIMYKSEYDMFELSKKDPELLKRKLKDIRDEFIYRMAVEEKVGVQELGASSEVLQDHLNSVDNPKKFRRQFSQEQQETMNMYSALRHFTNNFREMKKTGLIDEQYVLDGHKKLMANTMKIGGKFSENPRETEYKGEVHEYPKSDVIPKCHQAIVDNSNQMMEYIRCAFDNNTEEKILYTVKLAAWLLYNYVSLHPFGDGNGRTCRLLCSYIISTIAPFPTPI</sequence>
<dbReference type="Proteomes" id="UP000749559">
    <property type="component" value="Unassembled WGS sequence"/>
</dbReference>
<dbReference type="PANTHER" id="PTHR13504">
    <property type="entry name" value="FIDO DOMAIN-CONTAINING PROTEIN DDB_G0283145"/>
    <property type="match status" value="1"/>
</dbReference>
<comment type="caution">
    <text evidence="1">The sequence shown here is derived from an EMBL/GenBank/DDBJ whole genome shotgun (WGS) entry which is preliminary data.</text>
</comment>
<organism evidence="1 2">
    <name type="scientific">Owenia fusiformis</name>
    <name type="common">Polychaete worm</name>
    <dbReference type="NCBI Taxonomy" id="6347"/>
    <lineage>
        <taxon>Eukaryota</taxon>
        <taxon>Metazoa</taxon>
        <taxon>Spiralia</taxon>
        <taxon>Lophotrochozoa</taxon>
        <taxon>Annelida</taxon>
        <taxon>Polychaeta</taxon>
        <taxon>Sedentaria</taxon>
        <taxon>Canalipalpata</taxon>
        <taxon>Sabellida</taxon>
        <taxon>Oweniida</taxon>
        <taxon>Oweniidae</taxon>
        <taxon>Owenia</taxon>
    </lineage>
</organism>
<proteinExistence type="predicted"/>
<keyword evidence="2" id="KW-1185">Reference proteome</keyword>
<dbReference type="InterPro" id="IPR003812">
    <property type="entry name" value="Fido"/>
</dbReference>
<name>A0A8J1XMT8_OWEFU</name>
<evidence type="ECO:0000313" key="2">
    <source>
        <dbReference type="Proteomes" id="UP000749559"/>
    </source>
</evidence>
<protein>
    <submittedName>
        <fullName evidence="1">Uncharacterized protein</fullName>
    </submittedName>
</protein>
<dbReference type="EMBL" id="CAIIXF020000002">
    <property type="protein sequence ID" value="CAH1777970.1"/>
    <property type="molecule type" value="Genomic_DNA"/>
</dbReference>
<dbReference type="PANTHER" id="PTHR13504:SF38">
    <property type="entry name" value="FIDO DOMAIN-CONTAINING PROTEIN"/>
    <property type="match status" value="1"/>
</dbReference>
<dbReference type="SUPFAM" id="SSF140931">
    <property type="entry name" value="Fic-like"/>
    <property type="match status" value="1"/>
</dbReference>